<evidence type="ECO:0000256" key="3">
    <source>
        <dbReference type="ARBA" id="ARBA00022475"/>
    </source>
</evidence>
<evidence type="ECO:0000256" key="19">
    <source>
        <dbReference type="ARBA" id="ARBA00048679"/>
    </source>
</evidence>
<dbReference type="Proteomes" id="UP000030711">
    <property type="component" value="Unassembled WGS sequence"/>
</dbReference>
<evidence type="ECO:0000256" key="12">
    <source>
        <dbReference type="ARBA" id="ARBA00022777"/>
    </source>
</evidence>
<reference evidence="21" key="2">
    <citation type="journal article" date="2014" name="Nature">
        <title>The genome of Eucalyptus grandis.</title>
        <authorList>
            <person name="Myburg A.A."/>
            <person name="Grattapaglia D."/>
            <person name="Tuskan G.A."/>
            <person name="Hellsten U."/>
            <person name="Hayes R.D."/>
            <person name="Grimwood J."/>
            <person name="Jenkins J."/>
            <person name="Lindquist E."/>
            <person name="Tice H."/>
            <person name="Bauer D."/>
            <person name="Goodstein D.M."/>
            <person name="Dubchak I."/>
            <person name="Poliakov A."/>
            <person name="Mizrachi E."/>
            <person name="Kullan A.R."/>
            <person name="Hussey S.G."/>
            <person name="Pinard D."/>
            <person name="van der Merwe K."/>
            <person name="Singh P."/>
            <person name="van Jaarsveld I."/>
            <person name="Silva-Junior O.B."/>
            <person name="Togawa R.C."/>
            <person name="Pappas M.R."/>
            <person name="Faria D.A."/>
            <person name="Sansaloni C.P."/>
            <person name="Petroli C.D."/>
            <person name="Yang X."/>
            <person name="Ranjan P."/>
            <person name="Tschaplinski T.J."/>
            <person name="Ye C.Y."/>
            <person name="Li T."/>
            <person name="Sterck L."/>
            <person name="Vanneste K."/>
            <person name="Murat F."/>
            <person name="Soler M."/>
            <person name="Clemente H.S."/>
            <person name="Saidi N."/>
            <person name="Cassan-Wang H."/>
            <person name="Dunand C."/>
            <person name="Hefer C.A."/>
            <person name="Bornberg-Bauer E."/>
            <person name="Kersting A.R."/>
            <person name="Vining K."/>
            <person name="Amarasinghe V."/>
            <person name="Ranik M."/>
            <person name="Naithani S."/>
            <person name="Elser J."/>
            <person name="Boyd A.E."/>
            <person name="Liston A."/>
            <person name="Spatafora J.W."/>
            <person name="Dharmwardhana P."/>
            <person name="Raja R."/>
            <person name="Sullivan C."/>
            <person name="Romanel E."/>
            <person name="Alves-Ferreira M."/>
            <person name="Kulheim C."/>
            <person name="Foley W."/>
            <person name="Carocha V."/>
            <person name="Paiva J."/>
            <person name="Kudrna D."/>
            <person name="Brommonschenkel S.H."/>
            <person name="Pasquali G."/>
            <person name="Byrne M."/>
            <person name="Rigault P."/>
            <person name="Tibbits J."/>
            <person name="Spokevicius A."/>
            <person name="Jones R.C."/>
            <person name="Steane D.A."/>
            <person name="Vaillancourt R.E."/>
            <person name="Potts B.M."/>
            <person name="Joubert F."/>
            <person name="Barry K."/>
            <person name="Pappas G.J."/>
            <person name="Strauss S.H."/>
            <person name="Jaiswal P."/>
            <person name="Grima-Pettenati J."/>
            <person name="Salse J."/>
            <person name="Van de Peer Y."/>
            <person name="Rokhsar D.S."/>
            <person name="Schmutz J."/>
        </authorList>
    </citation>
    <scope>NUCLEOTIDE SEQUENCE</scope>
    <source>
        <tissue evidence="21">Leaf extractions</tissue>
    </source>
</reference>
<keyword evidence="13" id="KW-0067">ATP-binding</keyword>
<dbReference type="GO" id="GO:0004674">
    <property type="term" value="F:protein serine/threonine kinase activity"/>
    <property type="evidence" value="ECO:0007669"/>
    <property type="project" value="UniProtKB-KW"/>
</dbReference>
<keyword evidence="16" id="KW-0675">Receptor</keyword>
<evidence type="ECO:0000256" key="16">
    <source>
        <dbReference type="ARBA" id="ARBA00023170"/>
    </source>
</evidence>
<proteinExistence type="predicted"/>
<keyword evidence="12" id="KW-0418">Kinase</keyword>
<dbReference type="InParanoid" id="A0A058ZY59"/>
<keyword evidence="14" id="KW-1133">Transmembrane helix</keyword>
<evidence type="ECO:0000313" key="22">
    <source>
        <dbReference type="EMBL" id="KCW45940.1"/>
    </source>
</evidence>
<sequence>MILATFVSVTVLNLNSEDLARVVPPHIGNLSFMRKKLFLNNYSFSGKIPSNLSHCSNLLNLDLSVNKLQGNLPTELSSLSKLQRLKLKFNSLTRNIPLLFGNLSSLQVFTIGSNNFGGKNPETLGWVRNLNGLSLSDNKFVSTIPISIFNISTLTNNNHISGVLPSGIGNNFFEGPLPSTISSMRGLQILNVSNNRLSRQIPKYLELLNLTNLSLSYHDFKGALPTIGVFRSVISTSFVGNKKLCRGLPDFQLPKCDYKESKHNKKASASSYSEQGLLHVSYHNLLKAMSGFSSTNLLGMGSFESVYKGLLDQTQSNMAINILDLSHEGASKSFIAECEVLRRIRHRNLVKVLTACSGFDFNGNDFKALVYEFMSNGSLDEWLHPTALQNTERSKLSLLERVNIASNVTCALDYLHHHYETPIVHCDLKTSKVLLDDEMTGHVGDFRLVRFLPEAMHKLPVDKSSSIRVKGSFGYIAAECGLGSVVSIEGDVYSFGVLILEMFIGKRLIDDMFENGLNLHRFAKAALIDRVEKLIDPVLIQEI</sequence>
<evidence type="ECO:0000256" key="6">
    <source>
        <dbReference type="ARBA" id="ARBA00022614"/>
    </source>
</evidence>
<evidence type="ECO:0000313" key="21">
    <source>
        <dbReference type="EMBL" id="KAK2633252.1"/>
    </source>
</evidence>
<dbReference type="InterPro" id="IPR001245">
    <property type="entry name" value="Ser-Thr/Tyr_kinase_cat_dom"/>
</dbReference>
<evidence type="ECO:0000256" key="13">
    <source>
        <dbReference type="ARBA" id="ARBA00022840"/>
    </source>
</evidence>
<dbReference type="PROSITE" id="PS50011">
    <property type="entry name" value="PROTEIN_KINASE_DOM"/>
    <property type="match status" value="1"/>
</dbReference>
<keyword evidence="15" id="KW-0472">Membrane</keyword>
<keyword evidence="17" id="KW-0325">Glycoprotein</keyword>
<evidence type="ECO:0000256" key="15">
    <source>
        <dbReference type="ARBA" id="ARBA00023136"/>
    </source>
</evidence>
<gene>
    <name evidence="22" type="ORF">EUGRSUZ_L00214</name>
</gene>
<keyword evidence="4" id="KW-0723">Serine/threonine-protein kinase</keyword>
<keyword evidence="8" id="KW-0812">Transmembrane</keyword>
<dbReference type="EMBL" id="KK198767">
    <property type="protein sequence ID" value="KCW45940.1"/>
    <property type="molecule type" value="Genomic_DNA"/>
</dbReference>
<evidence type="ECO:0000259" key="20">
    <source>
        <dbReference type="PROSITE" id="PS50011"/>
    </source>
</evidence>
<evidence type="ECO:0000256" key="8">
    <source>
        <dbReference type="ARBA" id="ARBA00022692"/>
    </source>
</evidence>
<feature type="domain" description="Protein kinase" evidence="20">
    <location>
        <begin position="292"/>
        <end position="543"/>
    </location>
</feature>
<evidence type="ECO:0000256" key="14">
    <source>
        <dbReference type="ARBA" id="ARBA00022989"/>
    </source>
</evidence>
<keyword evidence="3" id="KW-1003">Cell membrane</keyword>
<dbReference type="Gene3D" id="3.80.10.10">
    <property type="entry name" value="Ribonuclease Inhibitor"/>
    <property type="match status" value="1"/>
</dbReference>
<dbReference type="FunFam" id="1.10.510.10:FF:000358">
    <property type="entry name" value="Putative leucine-rich repeat receptor-like serine/threonine-protein kinase"/>
    <property type="match status" value="1"/>
</dbReference>
<keyword evidence="9" id="KW-0732">Signal</keyword>
<dbReference type="GO" id="GO:0005886">
    <property type="term" value="C:plasma membrane"/>
    <property type="evidence" value="ECO:0007669"/>
    <property type="project" value="UniProtKB-SubCell"/>
</dbReference>
<reference evidence="21" key="3">
    <citation type="submission" date="2023-04" db="EMBL/GenBank/DDBJ databases">
        <title>WGS assembly of Eucalyptus grandis.</title>
        <authorList>
            <person name="Myburg A."/>
            <person name="Grattapaglia D."/>
            <person name="Tuskan G."/>
            <person name="Hellsten U."/>
            <person name="Hayes R."/>
            <person name="Grimwood J."/>
            <person name="Jenkins J."/>
            <person name="Lindquist E."/>
            <person name="Tice H."/>
            <person name="Bauer D."/>
            <person name="Goodstein D."/>
            <person name="Dubchak I."/>
            <person name="Poliakov A."/>
            <person name="Mizrachi E."/>
            <person name="Kullan A."/>
            <person name="Hussey S."/>
            <person name="Pinard D."/>
            <person name="Van D."/>
            <person name="Singh P."/>
            <person name="Van J."/>
            <person name="Silva-Junior O."/>
            <person name="Togawa R."/>
            <person name="Pappas M."/>
            <person name="Faria D."/>
            <person name="Sansaloni C."/>
            <person name="Petroli C."/>
            <person name="Yang X."/>
            <person name="Ranjan P."/>
            <person name="Tschaplinski T."/>
            <person name="Ye C."/>
            <person name="Li T."/>
            <person name="Sterck L."/>
            <person name="Vanneste K."/>
            <person name="Murat F."/>
            <person name="Soler M."/>
            <person name="Clemente H."/>
            <person name="Saidi N."/>
            <person name="Cassan-Wang H."/>
            <person name="Dunand C."/>
            <person name="Hefer C."/>
            <person name="Bornberg-Bauer E."/>
            <person name="Kersting A."/>
            <person name="Vining K."/>
            <person name="Amarasinghe V."/>
            <person name="Ranik M."/>
            <person name="Naithani S."/>
            <person name="Elser J."/>
            <person name="Boyd A."/>
            <person name="Liston A."/>
            <person name="Spatafora J."/>
            <person name="Dharmwardhana P."/>
            <person name="Raja R."/>
            <person name="Sullivan C."/>
            <person name="Romanel E."/>
            <person name="Alves-Ferreira M."/>
            <person name="Kulheim C."/>
            <person name="Foley W."/>
            <person name="Carocha V."/>
            <person name="Paiva J."/>
            <person name="Kudrna D."/>
            <person name="Brommonschenkel S."/>
            <person name="Pasquali G."/>
            <person name="Byrne M."/>
            <person name="Rigault P."/>
            <person name="Tibbits J."/>
            <person name="Spokevicius A."/>
            <person name="Jones R."/>
            <person name="Steane D."/>
            <person name="Vaillancourt R."/>
            <person name="Potts B."/>
            <person name="Joubert F."/>
            <person name="Barry K."/>
            <person name="Pappas G."/>
            <person name="Strauss S."/>
            <person name="Jaiswal P."/>
            <person name="Grima-Pettenati J."/>
            <person name="Salse J."/>
            <person name="Van D."/>
            <person name="Rokhsar D."/>
            <person name="Schmutz J."/>
        </authorList>
    </citation>
    <scope>NUCLEOTIDE SEQUENCE</scope>
    <source>
        <tissue evidence="21">Leaf extractions</tissue>
    </source>
</reference>
<keyword evidence="11" id="KW-0547">Nucleotide-binding</keyword>
<evidence type="ECO:0000256" key="7">
    <source>
        <dbReference type="ARBA" id="ARBA00022679"/>
    </source>
</evidence>
<dbReference type="InterPro" id="IPR001611">
    <property type="entry name" value="Leu-rich_rpt"/>
</dbReference>
<evidence type="ECO:0000256" key="2">
    <source>
        <dbReference type="ARBA" id="ARBA00012513"/>
    </source>
</evidence>
<evidence type="ECO:0000256" key="1">
    <source>
        <dbReference type="ARBA" id="ARBA00004162"/>
    </source>
</evidence>
<dbReference type="Pfam" id="PF00560">
    <property type="entry name" value="LRR_1"/>
    <property type="match status" value="1"/>
</dbReference>
<dbReference type="Pfam" id="PF07714">
    <property type="entry name" value="PK_Tyr_Ser-Thr"/>
    <property type="match status" value="1"/>
</dbReference>
<keyword evidence="5" id="KW-0597">Phosphoprotein</keyword>
<protein>
    <recommendedName>
        <fullName evidence="2">non-specific serine/threonine protein kinase</fullName>
        <ecNumber evidence="2">2.7.11.1</ecNumber>
    </recommendedName>
</protein>
<evidence type="ECO:0000256" key="17">
    <source>
        <dbReference type="ARBA" id="ARBA00023180"/>
    </source>
</evidence>
<evidence type="ECO:0000256" key="11">
    <source>
        <dbReference type="ARBA" id="ARBA00022741"/>
    </source>
</evidence>
<reference evidence="21" key="4">
    <citation type="submission" date="2023-07" db="EMBL/GenBank/DDBJ databases">
        <authorList>
            <person name="Myburg A.A."/>
            <person name="Grattapaglia D."/>
            <person name="Tuskan G.A."/>
            <person name="Hellsten U."/>
            <person name="Hayes R.D."/>
            <person name="Grimwood J."/>
            <person name="Jenkins J."/>
            <person name="Lindquist E."/>
            <person name="Tice H."/>
            <person name="Bauer D."/>
            <person name="Goodstein D.M."/>
            <person name="Dubchak I."/>
            <person name="Poliakov A."/>
            <person name="Mizrachi E."/>
            <person name="Kullan A.R."/>
            <person name="Hussey S.G."/>
            <person name="Pinard D."/>
            <person name="Van D.M."/>
            <person name="Singh P."/>
            <person name="Van J.I."/>
            <person name="Silva-Junior O.B."/>
            <person name="Togawa R.C."/>
            <person name="Pappas M.R."/>
            <person name="Faria D.A."/>
            <person name="Sansaloni C.P."/>
            <person name="Petroli C.D."/>
            <person name="Yang X."/>
            <person name="Ranjan P."/>
            <person name="Tschaplinski T.J."/>
            <person name="Ye C.Y."/>
            <person name="Li T."/>
            <person name="Sterck L."/>
            <person name="Vanneste K."/>
            <person name="Murat F."/>
            <person name="Soler M."/>
            <person name="Clemente H.S."/>
            <person name="Saidi N."/>
            <person name="Cassan-Wang H."/>
            <person name="Dunand C."/>
            <person name="Hefer C.A."/>
            <person name="Bornberg-Bauer E."/>
            <person name="Kersting A.R."/>
            <person name="Vining K."/>
            <person name="Amarasinghe V."/>
            <person name="Ranik M."/>
            <person name="Naithani S."/>
            <person name="Elser J."/>
            <person name="Boyd A.E."/>
            <person name="Liston A."/>
            <person name="Spatafora J.W."/>
            <person name="Dharmwardhana P."/>
            <person name="Raja R."/>
            <person name="Sullivan C."/>
            <person name="Romanel E."/>
            <person name="Alves-Ferreira M."/>
            <person name="Kulheim C."/>
            <person name="Foley W."/>
            <person name="Carocha V."/>
            <person name="Paiva J."/>
            <person name="Kudrna D."/>
            <person name="Brommonschenkel S.H."/>
            <person name="Pasquali G."/>
            <person name="Byrne M."/>
            <person name="Rigault P."/>
            <person name="Tibbits J."/>
            <person name="Spokevicius A."/>
            <person name="Jones R.C."/>
            <person name="Steane D.A."/>
            <person name="Vaillancourt R.E."/>
            <person name="Potts B.M."/>
            <person name="Joubert F."/>
            <person name="Barry K."/>
            <person name="Pappas G.J."/>
            <person name="Strauss S.H."/>
            <person name="Jaiswal P."/>
            <person name="Grima-Pettenati J."/>
            <person name="Salse J."/>
            <person name="Van D.P."/>
            <person name="Rokhsar D.S."/>
            <person name="Schmutz J."/>
        </authorList>
    </citation>
    <scope>NUCLEOTIDE SEQUENCE</scope>
    <source>
        <tissue evidence="21">Leaf extractions</tissue>
    </source>
</reference>
<evidence type="ECO:0000256" key="18">
    <source>
        <dbReference type="ARBA" id="ARBA00047899"/>
    </source>
</evidence>
<dbReference type="Gene3D" id="3.30.200.20">
    <property type="entry name" value="Phosphorylase Kinase, domain 1"/>
    <property type="match status" value="1"/>
</dbReference>
<dbReference type="Gramene" id="KCW45940">
    <property type="protein sequence ID" value="KCW45940"/>
    <property type="gene ID" value="EUGRSUZ_L00214"/>
</dbReference>
<dbReference type="SUPFAM" id="SSF56112">
    <property type="entry name" value="Protein kinase-like (PK-like)"/>
    <property type="match status" value="1"/>
</dbReference>
<keyword evidence="6" id="KW-0433">Leucine-rich repeat</keyword>
<organism evidence="22">
    <name type="scientific">Eucalyptus grandis</name>
    <name type="common">Flooded gum</name>
    <dbReference type="NCBI Taxonomy" id="71139"/>
    <lineage>
        <taxon>Eukaryota</taxon>
        <taxon>Viridiplantae</taxon>
        <taxon>Streptophyta</taxon>
        <taxon>Embryophyta</taxon>
        <taxon>Tracheophyta</taxon>
        <taxon>Spermatophyta</taxon>
        <taxon>Magnoliopsida</taxon>
        <taxon>eudicotyledons</taxon>
        <taxon>Gunneridae</taxon>
        <taxon>Pentapetalae</taxon>
        <taxon>rosids</taxon>
        <taxon>malvids</taxon>
        <taxon>Myrtales</taxon>
        <taxon>Myrtaceae</taxon>
        <taxon>Myrtoideae</taxon>
        <taxon>Eucalypteae</taxon>
        <taxon>Eucalyptus</taxon>
    </lineage>
</organism>
<evidence type="ECO:0000256" key="4">
    <source>
        <dbReference type="ARBA" id="ARBA00022527"/>
    </source>
</evidence>
<name>A0A058ZY59_EUCGR</name>
<keyword evidence="10" id="KW-0677">Repeat</keyword>
<reference evidence="22" key="1">
    <citation type="submission" date="2013-07" db="EMBL/GenBank/DDBJ databases">
        <title>The genome of Eucalyptus grandis.</title>
        <authorList>
            <person name="Schmutz J."/>
            <person name="Hayes R."/>
            <person name="Myburg A."/>
            <person name="Tuskan G."/>
            <person name="Grattapaglia D."/>
            <person name="Rokhsar D.S."/>
        </authorList>
    </citation>
    <scope>NUCLEOTIDE SEQUENCE</scope>
    <source>
        <tissue evidence="22">Leaf extractions</tissue>
    </source>
</reference>
<dbReference type="EC" id="2.7.11.1" evidence="2"/>
<evidence type="ECO:0000256" key="9">
    <source>
        <dbReference type="ARBA" id="ARBA00022729"/>
    </source>
</evidence>
<dbReference type="PANTHER" id="PTHR27008:SF610">
    <property type="entry name" value="SERINE-THREONINE_TYROSINE-PROTEIN KINASE CATALYTIC DOMAIN-CONTAINING PROTEIN"/>
    <property type="match status" value="1"/>
</dbReference>
<dbReference type="PANTHER" id="PTHR27008">
    <property type="entry name" value="OS04G0122200 PROTEIN"/>
    <property type="match status" value="1"/>
</dbReference>
<dbReference type="InterPro" id="IPR032675">
    <property type="entry name" value="LRR_dom_sf"/>
</dbReference>
<dbReference type="InterPro" id="IPR011009">
    <property type="entry name" value="Kinase-like_dom_sf"/>
</dbReference>
<dbReference type="EMBL" id="MU848261">
    <property type="protein sequence ID" value="KAK2633252.1"/>
    <property type="molecule type" value="Genomic_DNA"/>
</dbReference>
<accession>A0A058ZY59</accession>
<dbReference type="InterPro" id="IPR000719">
    <property type="entry name" value="Prot_kinase_dom"/>
</dbReference>
<dbReference type="InterPro" id="IPR051809">
    <property type="entry name" value="Plant_receptor-like_S/T_kinase"/>
</dbReference>
<comment type="catalytic activity">
    <reaction evidence="19">
        <text>L-seryl-[protein] + ATP = O-phospho-L-seryl-[protein] + ADP + H(+)</text>
        <dbReference type="Rhea" id="RHEA:17989"/>
        <dbReference type="Rhea" id="RHEA-COMP:9863"/>
        <dbReference type="Rhea" id="RHEA-COMP:11604"/>
        <dbReference type="ChEBI" id="CHEBI:15378"/>
        <dbReference type="ChEBI" id="CHEBI:29999"/>
        <dbReference type="ChEBI" id="CHEBI:30616"/>
        <dbReference type="ChEBI" id="CHEBI:83421"/>
        <dbReference type="ChEBI" id="CHEBI:456216"/>
        <dbReference type="EC" id="2.7.11.1"/>
    </reaction>
</comment>
<evidence type="ECO:0000256" key="5">
    <source>
        <dbReference type="ARBA" id="ARBA00022553"/>
    </source>
</evidence>
<dbReference type="Gene3D" id="1.10.510.10">
    <property type="entry name" value="Transferase(Phosphotransferase) domain 1"/>
    <property type="match status" value="1"/>
</dbReference>
<keyword evidence="23" id="KW-1185">Reference proteome</keyword>
<dbReference type="SUPFAM" id="SSF52058">
    <property type="entry name" value="L domain-like"/>
    <property type="match status" value="1"/>
</dbReference>
<dbReference type="AlphaFoldDB" id="A0A058ZY59"/>
<comment type="catalytic activity">
    <reaction evidence="18">
        <text>L-threonyl-[protein] + ATP = O-phospho-L-threonyl-[protein] + ADP + H(+)</text>
        <dbReference type="Rhea" id="RHEA:46608"/>
        <dbReference type="Rhea" id="RHEA-COMP:11060"/>
        <dbReference type="Rhea" id="RHEA-COMP:11605"/>
        <dbReference type="ChEBI" id="CHEBI:15378"/>
        <dbReference type="ChEBI" id="CHEBI:30013"/>
        <dbReference type="ChEBI" id="CHEBI:30616"/>
        <dbReference type="ChEBI" id="CHEBI:61977"/>
        <dbReference type="ChEBI" id="CHEBI:456216"/>
        <dbReference type="EC" id="2.7.11.1"/>
    </reaction>
</comment>
<evidence type="ECO:0000313" key="23">
    <source>
        <dbReference type="Proteomes" id="UP000030711"/>
    </source>
</evidence>
<dbReference type="FunFam" id="3.30.200.20:FF:000432">
    <property type="entry name" value="LRR receptor-like serine/threonine-protein kinase EFR"/>
    <property type="match status" value="1"/>
</dbReference>
<comment type="subcellular location">
    <subcellularLocation>
        <location evidence="1">Cell membrane</location>
        <topology evidence="1">Single-pass membrane protein</topology>
    </subcellularLocation>
</comment>
<dbReference type="GO" id="GO:0005524">
    <property type="term" value="F:ATP binding"/>
    <property type="evidence" value="ECO:0007669"/>
    <property type="project" value="UniProtKB-KW"/>
</dbReference>
<keyword evidence="7" id="KW-0808">Transferase</keyword>
<evidence type="ECO:0000256" key="10">
    <source>
        <dbReference type="ARBA" id="ARBA00022737"/>
    </source>
</evidence>